<dbReference type="PRINTS" id="PR00107">
    <property type="entry name" value="PHOSPHOCPHPR"/>
</dbReference>
<keyword evidence="3" id="KW-0598">Phosphotransferase system</keyword>
<reference evidence="5 6" key="1">
    <citation type="submission" date="2017-06" db="EMBL/GenBank/DDBJ databases">
        <title>Novel microbial phyla capable of carbon fixation and sulfur reduction in deep-sea sediments.</title>
        <authorList>
            <person name="Huang J."/>
            <person name="Baker B."/>
            <person name="Wang Y."/>
        </authorList>
    </citation>
    <scope>NUCLEOTIDE SEQUENCE [LARGE SCALE GENOMIC DNA]</scope>
    <source>
        <strain evidence="5">B3_TA06</strain>
    </source>
</reference>
<evidence type="ECO:0000256" key="3">
    <source>
        <dbReference type="ARBA" id="ARBA00022683"/>
    </source>
</evidence>
<dbReference type="PANTHER" id="PTHR33705">
    <property type="entry name" value="PHOSPHOCARRIER PROTEIN HPR"/>
    <property type="match status" value="1"/>
</dbReference>
<dbReference type="PANTHER" id="PTHR33705:SF2">
    <property type="entry name" value="PHOSPHOCARRIER PROTEIN NPR"/>
    <property type="match status" value="1"/>
</dbReference>
<protein>
    <submittedName>
        <fullName evidence="5">Phosphocarrier protein HPr</fullName>
    </submittedName>
</protein>
<sequence>MITLEVIIRNKIGLHARPAAQFVKVAEGFKCDIWVTKDGIRVNGKSILSLLTLAAEEGSLVLLEAEGLDEAEALEALRNILQEDGE</sequence>
<dbReference type="SUPFAM" id="SSF55594">
    <property type="entry name" value="HPr-like"/>
    <property type="match status" value="1"/>
</dbReference>
<evidence type="ECO:0000313" key="6">
    <source>
        <dbReference type="Proteomes" id="UP000317778"/>
    </source>
</evidence>
<organism evidence="5 6">
    <name type="scientific">candidate division TA06 bacterium B3_TA06</name>
    <dbReference type="NCBI Taxonomy" id="2012487"/>
    <lineage>
        <taxon>Bacteria</taxon>
        <taxon>Bacteria division TA06</taxon>
    </lineage>
</organism>
<evidence type="ECO:0000256" key="1">
    <source>
        <dbReference type="ARBA" id="ARBA00004496"/>
    </source>
</evidence>
<feature type="domain" description="HPr" evidence="4">
    <location>
        <begin position="1"/>
        <end position="86"/>
    </location>
</feature>
<gene>
    <name evidence="5" type="ORF">CEE36_04885</name>
</gene>
<evidence type="ECO:0000259" key="4">
    <source>
        <dbReference type="PROSITE" id="PS51350"/>
    </source>
</evidence>
<evidence type="ECO:0000256" key="2">
    <source>
        <dbReference type="ARBA" id="ARBA00022490"/>
    </source>
</evidence>
<evidence type="ECO:0000313" key="5">
    <source>
        <dbReference type="EMBL" id="TKJ43086.1"/>
    </source>
</evidence>
<dbReference type="CDD" id="cd00367">
    <property type="entry name" value="PTS-HPr_like"/>
    <property type="match status" value="1"/>
</dbReference>
<dbReference type="InterPro" id="IPR001020">
    <property type="entry name" value="PTS_HPr_His_P_site"/>
</dbReference>
<proteinExistence type="predicted"/>
<dbReference type="InterPro" id="IPR002114">
    <property type="entry name" value="PTS_HPr_Ser_P_site"/>
</dbReference>
<dbReference type="NCBIfam" id="TIGR01003">
    <property type="entry name" value="PTS_HPr_family"/>
    <property type="match status" value="1"/>
</dbReference>
<comment type="subcellular location">
    <subcellularLocation>
        <location evidence="1">Cytoplasm</location>
    </subcellularLocation>
</comment>
<dbReference type="Proteomes" id="UP000317778">
    <property type="component" value="Unassembled WGS sequence"/>
</dbReference>
<dbReference type="PROSITE" id="PS00589">
    <property type="entry name" value="PTS_HPR_SER"/>
    <property type="match status" value="1"/>
</dbReference>
<keyword evidence="2" id="KW-0963">Cytoplasm</keyword>
<dbReference type="InterPro" id="IPR000032">
    <property type="entry name" value="HPr-like"/>
</dbReference>
<accession>A0A532V7C0</accession>
<name>A0A532V7C0_UNCT6</name>
<comment type="caution">
    <text evidence="5">The sequence shown here is derived from an EMBL/GenBank/DDBJ whole genome shotgun (WGS) entry which is preliminary data.</text>
</comment>
<dbReference type="EMBL" id="NJBO01000006">
    <property type="protein sequence ID" value="TKJ43086.1"/>
    <property type="molecule type" value="Genomic_DNA"/>
</dbReference>
<dbReference type="PROSITE" id="PS00369">
    <property type="entry name" value="PTS_HPR_HIS"/>
    <property type="match status" value="1"/>
</dbReference>
<dbReference type="AlphaFoldDB" id="A0A532V7C0"/>
<dbReference type="PROSITE" id="PS51350">
    <property type="entry name" value="PTS_HPR_DOM"/>
    <property type="match status" value="1"/>
</dbReference>
<dbReference type="Pfam" id="PF00381">
    <property type="entry name" value="PTS-HPr"/>
    <property type="match status" value="1"/>
</dbReference>
<dbReference type="InterPro" id="IPR035895">
    <property type="entry name" value="HPr-like_sf"/>
</dbReference>
<dbReference type="GO" id="GO:0005737">
    <property type="term" value="C:cytoplasm"/>
    <property type="evidence" value="ECO:0007669"/>
    <property type="project" value="UniProtKB-SubCell"/>
</dbReference>
<dbReference type="GO" id="GO:0009401">
    <property type="term" value="P:phosphoenolpyruvate-dependent sugar phosphotransferase system"/>
    <property type="evidence" value="ECO:0007669"/>
    <property type="project" value="UniProtKB-KW"/>
</dbReference>
<dbReference type="Gene3D" id="3.30.1340.10">
    <property type="entry name" value="HPr-like"/>
    <property type="match status" value="1"/>
</dbReference>
<dbReference type="InterPro" id="IPR050399">
    <property type="entry name" value="HPr"/>
</dbReference>